<evidence type="ECO:0000256" key="2">
    <source>
        <dbReference type="ARBA" id="ARBA00022771"/>
    </source>
</evidence>
<keyword evidence="2 4" id="KW-0863">Zinc-finger</keyword>
<dbReference type="CDD" id="cd19817">
    <property type="entry name" value="Bbox1_ANCHR-like"/>
    <property type="match status" value="1"/>
</dbReference>
<dbReference type="AlphaFoldDB" id="A0A6P7Z7I5"/>
<evidence type="ECO:0000313" key="8">
    <source>
        <dbReference type="Proteomes" id="UP000515156"/>
    </source>
</evidence>
<dbReference type="GO" id="GO:0032154">
    <property type="term" value="C:cleavage furrow"/>
    <property type="evidence" value="ECO:0007669"/>
    <property type="project" value="TreeGrafter"/>
</dbReference>
<dbReference type="GO" id="GO:0009838">
    <property type="term" value="P:abscission"/>
    <property type="evidence" value="ECO:0007669"/>
    <property type="project" value="TreeGrafter"/>
</dbReference>
<feature type="region of interest" description="Disordered" evidence="6">
    <location>
        <begin position="209"/>
        <end position="237"/>
    </location>
</feature>
<dbReference type="KEGG" id="muo:115478206"/>
<dbReference type="InterPro" id="IPR011011">
    <property type="entry name" value="Znf_FYVE_PHD"/>
</dbReference>
<dbReference type="GO" id="GO:0005813">
    <property type="term" value="C:centrosome"/>
    <property type="evidence" value="ECO:0007669"/>
    <property type="project" value="TreeGrafter"/>
</dbReference>
<evidence type="ECO:0000256" key="4">
    <source>
        <dbReference type="PROSITE-ProRule" id="PRU00091"/>
    </source>
</evidence>
<dbReference type="FunCoup" id="A0A6P7Z7I5">
    <property type="interactions" value="157"/>
</dbReference>
<dbReference type="InterPro" id="IPR013083">
    <property type="entry name" value="Znf_RING/FYVE/PHD"/>
</dbReference>
<evidence type="ECO:0000256" key="5">
    <source>
        <dbReference type="SAM" id="Coils"/>
    </source>
</evidence>
<keyword evidence="5" id="KW-0175">Coiled coil</keyword>
<keyword evidence="1" id="KW-0479">Metal-binding</keyword>
<sequence length="429" mass="47945">MDGRCYGCASKFTVFKKECGCKGCGRSFCSGCLTFTAIVPRCGNTKQKVCKQCHEEIASGVSQKNMAKWSPPENYKKRVAALEGKQNQLGSSQQGPLRAPAVSGLKYENLAKEDRAIAERLERLRQDTKPKSLPSLSEMESRLAALKNDPVKHVPSTQEMEDRLAVLQGRSPPSKMPAPVHQPLDSRAQAEKVDDLLTQLTEEVAIDENYNPGAPSEVVSPHSLNDLSRGNEGSDWKSCAADLDPKRLEEEKNKLLAEAAIELREENTRQEKILEVAKRLAVLQGKDPNTVTLKDYTLPDSDEELDEEAIQRVLQQLSEEAALDEASVLNIPLDETSSAAPSEQNRSRKVKFKVPVPAVVARRPAEVTEAPNSDEEELPWCCICNENASLRCHDCDDDLYCQRCFREGHDEFDRKEHQTSSYRPPRKRR</sequence>
<gene>
    <name evidence="9" type="primary">ZFYVE19</name>
</gene>
<dbReference type="Pfam" id="PF22586">
    <property type="entry name" value="ANCHR-like_BBOX"/>
    <property type="match status" value="1"/>
</dbReference>
<name>A0A6P7Z7I5_9AMPH</name>
<evidence type="ECO:0000256" key="1">
    <source>
        <dbReference type="ARBA" id="ARBA00022723"/>
    </source>
</evidence>
<proteinExistence type="predicted"/>
<dbReference type="CDD" id="cd15749">
    <property type="entry name" value="FYVE_ZFY19"/>
    <property type="match status" value="1"/>
</dbReference>
<evidence type="ECO:0000313" key="9">
    <source>
        <dbReference type="RefSeq" id="XP_030071360.1"/>
    </source>
</evidence>
<dbReference type="Proteomes" id="UP000515156">
    <property type="component" value="Chromosome 9"/>
</dbReference>
<dbReference type="InParanoid" id="A0A6P7Z7I5"/>
<dbReference type="InterPro" id="IPR000306">
    <property type="entry name" value="Znf_FYVE"/>
</dbReference>
<dbReference type="InterPro" id="IPR044553">
    <property type="entry name" value="Bbox1_ANCHR"/>
</dbReference>
<evidence type="ECO:0000256" key="6">
    <source>
        <dbReference type="SAM" id="MobiDB-lite"/>
    </source>
</evidence>
<dbReference type="FunFam" id="3.30.40.10:FF:000701">
    <property type="entry name" value="Zinc finger FYVE-type containing 19"/>
    <property type="match status" value="1"/>
</dbReference>
<dbReference type="SMART" id="SM00064">
    <property type="entry name" value="FYVE"/>
    <property type="match status" value="1"/>
</dbReference>
<dbReference type="GeneID" id="115478206"/>
<dbReference type="SUPFAM" id="SSF57845">
    <property type="entry name" value="B-box zinc-binding domain"/>
    <property type="match status" value="1"/>
</dbReference>
<dbReference type="GO" id="GO:0008270">
    <property type="term" value="F:zinc ion binding"/>
    <property type="evidence" value="ECO:0007669"/>
    <property type="project" value="UniProtKB-KW"/>
</dbReference>
<reference evidence="9" key="1">
    <citation type="submission" date="2025-08" db="UniProtKB">
        <authorList>
            <consortium name="RefSeq"/>
        </authorList>
    </citation>
    <scope>IDENTIFICATION</scope>
</reference>
<feature type="coiled-coil region" evidence="5">
    <location>
        <begin position="246"/>
        <end position="280"/>
    </location>
</feature>
<dbReference type="Pfam" id="PF01363">
    <property type="entry name" value="FYVE"/>
    <property type="match status" value="1"/>
</dbReference>
<dbReference type="SUPFAM" id="SSF57903">
    <property type="entry name" value="FYVE/PHD zinc finger"/>
    <property type="match status" value="1"/>
</dbReference>
<dbReference type="RefSeq" id="XP_030071360.1">
    <property type="nucleotide sequence ID" value="XM_030215500.1"/>
</dbReference>
<dbReference type="CTD" id="84936"/>
<dbReference type="GO" id="GO:0030496">
    <property type="term" value="C:midbody"/>
    <property type="evidence" value="ECO:0007669"/>
    <property type="project" value="TreeGrafter"/>
</dbReference>
<protein>
    <submittedName>
        <fullName evidence="9">Abscission/NoCut checkpoint regulator isoform X1</fullName>
    </submittedName>
</protein>
<dbReference type="GO" id="GO:0044878">
    <property type="term" value="P:mitotic cytokinesis checkpoint signaling"/>
    <property type="evidence" value="ECO:0007669"/>
    <property type="project" value="TreeGrafter"/>
</dbReference>
<accession>A0A6P7Z7I5</accession>
<keyword evidence="8" id="KW-1185">Reference proteome</keyword>
<organism evidence="8 9">
    <name type="scientific">Microcaecilia unicolor</name>
    <dbReference type="NCBI Taxonomy" id="1415580"/>
    <lineage>
        <taxon>Eukaryota</taxon>
        <taxon>Metazoa</taxon>
        <taxon>Chordata</taxon>
        <taxon>Craniata</taxon>
        <taxon>Vertebrata</taxon>
        <taxon>Euteleostomi</taxon>
        <taxon>Amphibia</taxon>
        <taxon>Gymnophiona</taxon>
        <taxon>Siphonopidae</taxon>
        <taxon>Microcaecilia</taxon>
    </lineage>
</organism>
<dbReference type="GO" id="GO:0032266">
    <property type="term" value="F:phosphatidylinositol-3-phosphate binding"/>
    <property type="evidence" value="ECO:0007669"/>
    <property type="project" value="TreeGrafter"/>
</dbReference>
<feature type="domain" description="FYVE-type" evidence="7">
    <location>
        <begin position="1"/>
        <end position="58"/>
    </location>
</feature>
<dbReference type="PROSITE" id="PS50178">
    <property type="entry name" value="ZF_FYVE"/>
    <property type="match status" value="1"/>
</dbReference>
<dbReference type="OrthoDB" id="5407799at2759"/>
<keyword evidence="3" id="KW-0862">Zinc</keyword>
<evidence type="ECO:0000256" key="3">
    <source>
        <dbReference type="ARBA" id="ARBA00022833"/>
    </source>
</evidence>
<dbReference type="Gene3D" id="3.30.40.10">
    <property type="entry name" value="Zinc/RING finger domain, C3HC4 (zinc finger)"/>
    <property type="match status" value="1"/>
</dbReference>
<dbReference type="PANTHER" id="PTHR46603:SF1">
    <property type="entry name" value="ABSCISSION_NOCUT CHECKPOINT REGULATOR"/>
    <property type="match status" value="1"/>
</dbReference>
<evidence type="ECO:0000259" key="7">
    <source>
        <dbReference type="PROSITE" id="PS50178"/>
    </source>
</evidence>
<dbReference type="InterPro" id="IPR017455">
    <property type="entry name" value="Znf_FYVE-rel"/>
</dbReference>
<dbReference type="PANTHER" id="PTHR46603">
    <property type="entry name" value="ABSCISSION/NOCUT CHECKPOINT REGULATOR"/>
    <property type="match status" value="1"/>
</dbReference>